<feature type="binding site" evidence="4">
    <location>
        <position position="171"/>
    </location>
    <ligand>
        <name>substrate</name>
    </ligand>
</feature>
<feature type="binding site" evidence="4">
    <location>
        <position position="112"/>
    </location>
    <ligand>
        <name>substrate</name>
    </ligand>
</feature>
<dbReference type="GO" id="GO:0006744">
    <property type="term" value="P:ubiquinone biosynthetic process"/>
    <property type="evidence" value="ECO:0007669"/>
    <property type="project" value="UniProtKB-UniRule"/>
</dbReference>
<dbReference type="KEGG" id="scyp:JYB88_18115"/>
<feature type="binding site" evidence="4">
    <location>
        <position position="74"/>
    </location>
    <ligand>
        <name>substrate</name>
    </ligand>
</feature>
<evidence type="ECO:0000256" key="1">
    <source>
        <dbReference type="ARBA" id="ARBA00022490"/>
    </source>
</evidence>
<dbReference type="EMBL" id="CP071504">
    <property type="protein sequence ID" value="QSX30063.1"/>
    <property type="molecule type" value="Genomic_DNA"/>
</dbReference>
<dbReference type="Pfam" id="PF04345">
    <property type="entry name" value="Chor_lyase"/>
    <property type="match status" value="1"/>
</dbReference>
<dbReference type="GO" id="GO:0005829">
    <property type="term" value="C:cytosol"/>
    <property type="evidence" value="ECO:0007669"/>
    <property type="project" value="TreeGrafter"/>
</dbReference>
<evidence type="ECO:0000313" key="6">
    <source>
        <dbReference type="Proteomes" id="UP000663281"/>
    </source>
</evidence>
<keyword evidence="6" id="KW-1185">Reference proteome</keyword>
<organism evidence="5 6">
    <name type="scientific">Shewanella cyperi</name>
    <dbReference type="NCBI Taxonomy" id="2814292"/>
    <lineage>
        <taxon>Bacteria</taxon>
        <taxon>Pseudomonadati</taxon>
        <taxon>Pseudomonadota</taxon>
        <taxon>Gammaproteobacteria</taxon>
        <taxon>Alteromonadales</taxon>
        <taxon>Shewanellaceae</taxon>
        <taxon>Shewanella</taxon>
    </lineage>
</organism>
<comment type="function">
    <text evidence="4">Removes the pyruvyl group from chorismate, with concomitant aromatization of the ring, to provide 4-hydroxybenzoate (4HB) for the ubiquinone pathway.</text>
</comment>
<accession>A0A975ALA9</accession>
<name>A0A975ALA9_9GAMM</name>
<sequence length="187" mass="20345">MSVTSLSFPYGESIQWFSPDAVTYLPDGSMTEWILAPGSLTARLKALGLGFEVRVLGEGFIAAGDEQMSAPWVREVLLCLGGIPWVFARTLVPTSLLNQCQAELMGLGDKPLGELLFSDPRFIPGRIEVASFNNCSRLAQLAASLSQTVTGPLWGRRRYFGFGHDELTVCEMFLPAAVTALSDRNQA</sequence>
<keyword evidence="3 4" id="KW-0456">Lyase</keyword>
<keyword evidence="1 4" id="KW-0963">Cytoplasm</keyword>
<evidence type="ECO:0000256" key="2">
    <source>
        <dbReference type="ARBA" id="ARBA00022688"/>
    </source>
</evidence>
<proteinExistence type="inferred from homology"/>
<dbReference type="InterPro" id="IPR028978">
    <property type="entry name" value="Chorismate_lyase_/UTRA_dom_sf"/>
</dbReference>
<dbReference type="GO" id="GO:0042866">
    <property type="term" value="P:pyruvate biosynthetic process"/>
    <property type="evidence" value="ECO:0007669"/>
    <property type="project" value="UniProtKB-UniRule"/>
</dbReference>
<dbReference type="AlphaFoldDB" id="A0A975ALA9"/>
<dbReference type="EC" id="4.1.3.40" evidence="4"/>
<reference evidence="5 6" key="1">
    <citation type="submission" date="2021-03" db="EMBL/GenBank/DDBJ databases">
        <title>Novel species identification of genus Shewanella.</title>
        <authorList>
            <person name="Liu G."/>
            <person name="Zhang Q."/>
        </authorList>
    </citation>
    <scope>NUCLEOTIDE SEQUENCE [LARGE SCALE GENOMIC DNA]</scope>
    <source>
        <strain evidence="5 6">FJAT-53726</strain>
    </source>
</reference>
<evidence type="ECO:0000256" key="4">
    <source>
        <dbReference type="HAMAP-Rule" id="MF_01632"/>
    </source>
</evidence>
<comment type="catalytic activity">
    <reaction evidence="4">
        <text>chorismate = 4-hydroxybenzoate + pyruvate</text>
        <dbReference type="Rhea" id="RHEA:16505"/>
        <dbReference type="ChEBI" id="CHEBI:15361"/>
        <dbReference type="ChEBI" id="CHEBI:17879"/>
        <dbReference type="ChEBI" id="CHEBI:29748"/>
        <dbReference type="EC" id="4.1.3.40"/>
    </reaction>
</comment>
<comment type="similarity">
    <text evidence="4">Belongs to the UbiC family.</text>
</comment>
<keyword evidence="4" id="KW-0670">Pyruvate</keyword>
<protein>
    <recommendedName>
        <fullName evidence="4">Probable chorismate pyruvate-lyase</fullName>
        <shortName evidence="4">CL</shortName>
        <shortName evidence="4">CPL</shortName>
        <ecNumber evidence="4">4.1.3.40</ecNumber>
    </recommendedName>
</protein>
<evidence type="ECO:0000313" key="5">
    <source>
        <dbReference type="EMBL" id="QSX30063.1"/>
    </source>
</evidence>
<dbReference type="InterPro" id="IPR007440">
    <property type="entry name" value="Chorismate--pyruvate_lyase"/>
</dbReference>
<comment type="caution">
    <text evidence="4">Lacks conserved residue(s) required for the propagation of feature annotation.</text>
</comment>
<dbReference type="Gene3D" id="3.40.1410.10">
    <property type="entry name" value="Chorismate lyase-like"/>
    <property type="match status" value="1"/>
</dbReference>
<dbReference type="HAMAP" id="MF_01632">
    <property type="entry name" value="UbiC"/>
    <property type="match status" value="1"/>
</dbReference>
<gene>
    <name evidence="4" type="primary">ubiC</name>
    <name evidence="5" type="ORF">JYB88_18115</name>
</gene>
<dbReference type="PANTHER" id="PTHR38683:SF1">
    <property type="entry name" value="CHORISMATE PYRUVATE-LYASE"/>
    <property type="match status" value="1"/>
</dbReference>
<comment type="pathway">
    <text evidence="4">Cofactor biosynthesis; ubiquinone biosynthesis.</text>
</comment>
<comment type="subcellular location">
    <subcellularLocation>
        <location evidence="4">Cytoplasm</location>
    </subcellularLocation>
</comment>
<evidence type="ECO:0000256" key="3">
    <source>
        <dbReference type="ARBA" id="ARBA00023239"/>
    </source>
</evidence>
<dbReference type="Proteomes" id="UP000663281">
    <property type="component" value="Chromosome"/>
</dbReference>
<keyword evidence="2 4" id="KW-0831">Ubiquinone biosynthesis</keyword>
<dbReference type="RefSeq" id="WP_207325043.1">
    <property type="nucleotide sequence ID" value="NZ_CP071504.1"/>
</dbReference>
<dbReference type="PANTHER" id="PTHR38683">
    <property type="entry name" value="CHORISMATE PYRUVATE-LYASE"/>
    <property type="match status" value="1"/>
</dbReference>
<dbReference type="SUPFAM" id="SSF64288">
    <property type="entry name" value="Chorismate lyase-like"/>
    <property type="match status" value="1"/>
</dbReference>
<dbReference type="GO" id="GO:0008813">
    <property type="term" value="F:chorismate lyase activity"/>
    <property type="evidence" value="ECO:0007669"/>
    <property type="project" value="UniProtKB-UniRule"/>
</dbReference>